<dbReference type="InterPro" id="IPR036047">
    <property type="entry name" value="F-box-like_dom_sf"/>
</dbReference>
<dbReference type="Proteomes" id="UP000198372">
    <property type="component" value="Unassembled WGS sequence"/>
</dbReference>
<name>A0A238F8X5_9BASI</name>
<accession>A0A238F8X5</accession>
<dbReference type="Gene3D" id="1.20.1280.50">
    <property type="match status" value="1"/>
</dbReference>
<evidence type="ECO:0000256" key="1">
    <source>
        <dbReference type="SAM" id="MobiDB-lite"/>
    </source>
</evidence>
<dbReference type="EMBL" id="FMSP01000005">
    <property type="protein sequence ID" value="SCV69655.1"/>
    <property type="molecule type" value="Genomic_DNA"/>
</dbReference>
<gene>
    <name evidence="2" type="ORF">BQ2448_1049</name>
</gene>
<feature type="compositionally biased region" description="Polar residues" evidence="1">
    <location>
        <begin position="1"/>
        <end position="10"/>
    </location>
</feature>
<feature type="region of interest" description="Disordered" evidence="1">
    <location>
        <begin position="1"/>
        <end position="22"/>
    </location>
</feature>
<evidence type="ECO:0000313" key="3">
    <source>
        <dbReference type="Proteomes" id="UP000198372"/>
    </source>
</evidence>
<evidence type="ECO:0000313" key="2">
    <source>
        <dbReference type="EMBL" id="SCV69655.1"/>
    </source>
</evidence>
<dbReference type="AlphaFoldDB" id="A0A238F8X5"/>
<organism evidence="2 3">
    <name type="scientific">Microbotryum intermedium</name>
    <dbReference type="NCBI Taxonomy" id="269621"/>
    <lineage>
        <taxon>Eukaryota</taxon>
        <taxon>Fungi</taxon>
        <taxon>Dikarya</taxon>
        <taxon>Basidiomycota</taxon>
        <taxon>Pucciniomycotina</taxon>
        <taxon>Microbotryomycetes</taxon>
        <taxon>Microbotryales</taxon>
        <taxon>Microbotryaceae</taxon>
        <taxon>Microbotryum</taxon>
    </lineage>
</organism>
<sequence length="186" mass="20865">MTGSKSTSRPQRLRFRPKQRPKKLAEMDDLPSELLSCIFEHLRELGVRASEMARLALVQKSWRHVAQAEMCRVLELHHCDAIFSLVDSGLLSRHPVQELTVTRQVGFATDEVLASIRGLKKFTATNVGIEIPALLTDGLQGTLAINPFQALFNKSFDLIDEPSCADRSHRALVQRCCPPSHRVLRA</sequence>
<dbReference type="CDD" id="cd09917">
    <property type="entry name" value="F-box_SF"/>
    <property type="match status" value="1"/>
</dbReference>
<keyword evidence="3" id="KW-1185">Reference proteome</keyword>
<protein>
    <submittedName>
        <fullName evidence="2">BQ2448_1049 protein</fullName>
    </submittedName>
</protein>
<proteinExistence type="predicted"/>
<dbReference type="SUPFAM" id="SSF81383">
    <property type="entry name" value="F-box domain"/>
    <property type="match status" value="1"/>
</dbReference>
<feature type="compositionally biased region" description="Basic residues" evidence="1">
    <location>
        <begin position="11"/>
        <end position="22"/>
    </location>
</feature>
<reference evidence="3" key="1">
    <citation type="submission" date="2016-09" db="EMBL/GenBank/DDBJ databases">
        <authorList>
            <person name="Jeantristanb JTB J.-T."/>
            <person name="Ricardo R."/>
        </authorList>
    </citation>
    <scope>NUCLEOTIDE SEQUENCE [LARGE SCALE GENOMIC DNA]</scope>
</reference>